<protein>
    <recommendedName>
        <fullName evidence="4">DUF998 domain-containing protein</fullName>
    </recommendedName>
</protein>
<evidence type="ECO:0000313" key="3">
    <source>
        <dbReference type="Proteomes" id="UP001500063"/>
    </source>
</evidence>
<comment type="caution">
    <text evidence="2">The sequence shown here is derived from an EMBL/GenBank/DDBJ whole genome shotgun (WGS) entry which is preliminary data.</text>
</comment>
<evidence type="ECO:0000256" key="1">
    <source>
        <dbReference type="SAM" id="Phobius"/>
    </source>
</evidence>
<name>A0ABN0WR67_9ACTN</name>
<feature type="transmembrane region" description="Helical" evidence="1">
    <location>
        <begin position="185"/>
        <end position="205"/>
    </location>
</feature>
<dbReference type="RefSeq" id="WP_344117443.1">
    <property type="nucleotide sequence ID" value="NZ_BAAABW010000012.1"/>
</dbReference>
<reference evidence="2 3" key="1">
    <citation type="journal article" date="2019" name="Int. J. Syst. Evol. Microbiol.">
        <title>The Global Catalogue of Microorganisms (GCM) 10K type strain sequencing project: providing services to taxonomists for standard genome sequencing and annotation.</title>
        <authorList>
            <consortium name="The Broad Institute Genomics Platform"/>
            <consortium name="The Broad Institute Genome Sequencing Center for Infectious Disease"/>
            <person name="Wu L."/>
            <person name="Ma J."/>
        </authorList>
    </citation>
    <scope>NUCLEOTIDE SEQUENCE [LARGE SCALE GENOMIC DNA]</scope>
    <source>
        <strain evidence="2 3">JCM 4565</strain>
    </source>
</reference>
<keyword evidence="3" id="KW-1185">Reference proteome</keyword>
<sequence>MRRPPAAPGPATAAPTCAGALPGRRAVLRRAGRSTWPLLAASVLYNAWVLEFVLPTGLDARHSYVSELFAADQRLHVLFGGIEIVTALLVAVGAFPGAPPGGGRVPADRWATGGRWALVAFAASSVGDVLLPMRCAPSVNRACEAVNPWHTGTSALAHAALFASMALLIVASRTQGGRWPLIRRWGPWVLGAALVTALATVGPLFGRPGWHGVPQRAHLMLVGTWLALLAAALRGRPHHR</sequence>
<dbReference type="EMBL" id="BAAABW010000012">
    <property type="protein sequence ID" value="GAA0344287.1"/>
    <property type="molecule type" value="Genomic_DNA"/>
</dbReference>
<gene>
    <name evidence="2" type="ORF">GCM10010319_20570</name>
</gene>
<dbReference type="InterPro" id="IPR009339">
    <property type="entry name" value="DUF998"/>
</dbReference>
<organism evidence="2 3">
    <name type="scientific">Streptomyces blastmyceticus</name>
    <dbReference type="NCBI Taxonomy" id="68180"/>
    <lineage>
        <taxon>Bacteria</taxon>
        <taxon>Bacillati</taxon>
        <taxon>Actinomycetota</taxon>
        <taxon>Actinomycetes</taxon>
        <taxon>Kitasatosporales</taxon>
        <taxon>Streptomycetaceae</taxon>
        <taxon>Streptomyces</taxon>
    </lineage>
</organism>
<keyword evidence="1" id="KW-0812">Transmembrane</keyword>
<feature type="transmembrane region" description="Helical" evidence="1">
    <location>
        <begin position="75"/>
        <end position="95"/>
    </location>
</feature>
<accession>A0ABN0WR67</accession>
<evidence type="ECO:0008006" key="4">
    <source>
        <dbReference type="Google" id="ProtNLM"/>
    </source>
</evidence>
<keyword evidence="1" id="KW-0472">Membrane</keyword>
<evidence type="ECO:0000313" key="2">
    <source>
        <dbReference type="EMBL" id="GAA0344287.1"/>
    </source>
</evidence>
<feature type="transmembrane region" description="Helical" evidence="1">
    <location>
        <begin position="153"/>
        <end position="173"/>
    </location>
</feature>
<dbReference type="Proteomes" id="UP001500063">
    <property type="component" value="Unassembled WGS sequence"/>
</dbReference>
<dbReference type="Pfam" id="PF06197">
    <property type="entry name" value="DUF998"/>
    <property type="match status" value="1"/>
</dbReference>
<feature type="transmembrane region" description="Helical" evidence="1">
    <location>
        <begin position="217"/>
        <end position="235"/>
    </location>
</feature>
<proteinExistence type="predicted"/>
<feature type="transmembrane region" description="Helical" evidence="1">
    <location>
        <begin position="116"/>
        <end position="133"/>
    </location>
</feature>
<keyword evidence="1" id="KW-1133">Transmembrane helix</keyword>
<feature type="transmembrane region" description="Helical" evidence="1">
    <location>
        <begin position="34"/>
        <end position="55"/>
    </location>
</feature>